<dbReference type="HOGENOM" id="CLU_3373383_0_0_9"/>
<name>C8W289_DESAS</name>
<gene>
    <name evidence="1" type="ordered locus">Dtox_0848</name>
</gene>
<accession>C8W289</accession>
<organism evidence="1 2">
    <name type="scientific">Desulfofarcimen acetoxidans (strain ATCC 49208 / DSM 771 / KCTC 5769 / VKM B-1644 / 5575)</name>
    <name type="common">Desulfotomaculum acetoxidans</name>
    <dbReference type="NCBI Taxonomy" id="485916"/>
    <lineage>
        <taxon>Bacteria</taxon>
        <taxon>Bacillati</taxon>
        <taxon>Bacillota</taxon>
        <taxon>Clostridia</taxon>
        <taxon>Eubacteriales</taxon>
        <taxon>Peptococcaceae</taxon>
        <taxon>Desulfofarcimen</taxon>
    </lineage>
</organism>
<proteinExistence type="predicted"/>
<dbReference type="Proteomes" id="UP000002217">
    <property type="component" value="Chromosome"/>
</dbReference>
<reference evidence="1 2" key="1">
    <citation type="journal article" date="2009" name="Stand. Genomic Sci.">
        <title>Complete genome sequence of Desulfotomaculum acetoxidans type strain (5575).</title>
        <authorList>
            <person name="Spring S."/>
            <person name="Lapidus A."/>
            <person name="Schroder M."/>
            <person name="Gleim D."/>
            <person name="Sims D."/>
            <person name="Meincke L."/>
            <person name="Glavina Del Rio T."/>
            <person name="Tice H."/>
            <person name="Copeland A."/>
            <person name="Cheng J.F."/>
            <person name="Lucas S."/>
            <person name="Chen F."/>
            <person name="Nolan M."/>
            <person name="Bruce D."/>
            <person name="Goodwin L."/>
            <person name="Pitluck S."/>
            <person name="Ivanova N."/>
            <person name="Mavromatis K."/>
            <person name="Mikhailova N."/>
            <person name="Pati A."/>
            <person name="Chen A."/>
            <person name="Palaniappan K."/>
            <person name="Land M."/>
            <person name="Hauser L."/>
            <person name="Chang Y.J."/>
            <person name="Jeffries C.D."/>
            <person name="Chain P."/>
            <person name="Saunders E."/>
            <person name="Brettin T."/>
            <person name="Detter J.C."/>
            <person name="Goker M."/>
            <person name="Bristow J."/>
            <person name="Eisen J.A."/>
            <person name="Markowitz V."/>
            <person name="Hugenholtz P."/>
            <person name="Kyrpides N.C."/>
            <person name="Klenk H.P."/>
            <person name="Han C."/>
        </authorList>
    </citation>
    <scope>NUCLEOTIDE SEQUENCE [LARGE SCALE GENOMIC DNA]</scope>
    <source>
        <strain evidence="2">ATCC 49208 / DSM 771 / VKM B-1644</strain>
    </source>
</reference>
<protein>
    <submittedName>
        <fullName evidence="1">Uncharacterized protein</fullName>
    </submittedName>
</protein>
<dbReference type="KEGG" id="dae:Dtox_0848"/>
<evidence type="ECO:0000313" key="2">
    <source>
        <dbReference type="Proteomes" id="UP000002217"/>
    </source>
</evidence>
<sequence>MKMSINGGIRMDNDKFQELVVQQLKILIEGQSNL</sequence>
<dbReference type="AlphaFoldDB" id="C8W289"/>
<keyword evidence="2" id="KW-1185">Reference proteome</keyword>
<dbReference type="EMBL" id="CP001720">
    <property type="protein sequence ID" value="ACV61753.1"/>
    <property type="molecule type" value="Genomic_DNA"/>
</dbReference>
<evidence type="ECO:0000313" key="1">
    <source>
        <dbReference type="EMBL" id="ACV61753.1"/>
    </source>
</evidence>